<keyword evidence="1" id="KW-0614">Plasmid</keyword>
<reference evidence="1 2" key="1">
    <citation type="submission" date="2013-11" db="EMBL/GenBank/DDBJ databases">
        <title>Complete genome sequence of Rhizobium gallicum bv. gallicum R602.</title>
        <authorList>
            <person name="Bustos P."/>
            <person name="Santamaria R.I."/>
            <person name="Lozano L."/>
            <person name="Acosta J.L."/>
            <person name="Ormeno-Orrillo E."/>
            <person name="Rogel M.A."/>
            <person name="Romero D."/>
            <person name="Cevallos M.A."/>
            <person name="Martinez-Romero E."/>
            <person name="Gonzalez V."/>
        </authorList>
    </citation>
    <scope>NUCLEOTIDE SEQUENCE [LARGE SCALE GENOMIC DNA]</scope>
    <source>
        <strain evidence="1 2">R602</strain>
        <plasmid evidence="1 2">pRgalR602c</plasmid>
    </source>
</reference>
<dbReference type="Proteomes" id="UP000031368">
    <property type="component" value="Plasmid pRgalR602c"/>
</dbReference>
<evidence type="ECO:0000313" key="2">
    <source>
        <dbReference type="Proteomes" id="UP000031368"/>
    </source>
</evidence>
<protein>
    <submittedName>
        <fullName evidence="1">Uncharacterized protein</fullName>
    </submittedName>
</protein>
<dbReference type="EMBL" id="CP006880">
    <property type="protein sequence ID" value="AJD45841.1"/>
    <property type="molecule type" value="Genomic_DNA"/>
</dbReference>
<dbReference type="KEGG" id="rga:RGR602_PC01817"/>
<organism evidence="1 2">
    <name type="scientific">Rhizobium gallicum bv. gallicum R602sp</name>
    <dbReference type="NCBI Taxonomy" id="1041138"/>
    <lineage>
        <taxon>Bacteria</taxon>
        <taxon>Pseudomonadati</taxon>
        <taxon>Pseudomonadota</taxon>
        <taxon>Alphaproteobacteria</taxon>
        <taxon>Hyphomicrobiales</taxon>
        <taxon>Rhizobiaceae</taxon>
        <taxon>Rhizobium/Agrobacterium group</taxon>
        <taxon>Rhizobium</taxon>
    </lineage>
</organism>
<evidence type="ECO:0000313" key="1">
    <source>
        <dbReference type="EMBL" id="AJD45841.1"/>
    </source>
</evidence>
<dbReference type="HOGENOM" id="CLU_2702246_0_0_5"/>
<geneLocation type="plasmid" evidence="1 2">
    <name>pRgalR602c</name>
</geneLocation>
<accession>A0A0B4XFF9</accession>
<proteinExistence type="predicted"/>
<name>A0A0B4XFF9_9HYPH</name>
<keyword evidence="2" id="KW-1185">Reference proteome</keyword>
<dbReference type="AlphaFoldDB" id="A0A0B4XFF9"/>
<sequence>MERGPAAHHDEPSLPANRLLRRIRKACLPVLAKTRYRKISGYWPSSFCLSSDAQSKAAGERIYAAFEVWSRPA</sequence>
<gene>
    <name evidence="1" type="ORF">RGR602_PC01817</name>
</gene>